<keyword evidence="2" id="KW-1185">Reference proteome</keyword>
<dbReference type="Proteomes" id="UP001303115">
    <property type="component" value="Unassembled WGS sequence"/>
</dbReference>
<reference evidence="2" key="1">
    <citation type="journal article" date="2023" name="Mol. Phylogenet. Evol.">
        <title>Genome-scale phylogeny and comparative genomics of the fungal order Sordariales.</title>
        <authorList>
            <person name="Hensen N."/>
            <person name="Bonometti L."/>
            <person name="Westerberg I."/>
            <person name="Brannstrom I.O."/>
            <person name="Guillou S."/>
            <person name="Cros-Aarteil S."/>
            <person name="Calhoun S."/>
            <person name="Haridas S."/>
            <person name="Kuo A."/>
            <person name="Mondo S."/>
            <person name="Pangilinan J."/>
            <person name="Riley R."/>
            <person name="LaButti K."/>
            <person name="Andreopoulos B."/>
            <person name="Lipzen A."/>
            <person name="Chen C."/>
            <person name="Yan M."/>
            <person name="Daum C."/>
            <person name="Ng V."/>
            <person name="Clum A."/>
            <person name="Steindorff A."/>
            <person name="Ohm R.A."/>
            <person name="Martin F."/>
            <person name="Silar P."/>
            <person name="Natvig D.O."/>
            <person name="Lalanne C."/>
            <person name="Gautier V."/>
            <person name="Ament-Velasquez S.L."/>
            <person name="Kruys A."/>
            <person name="Hutchinson M.I."/>
            <person name="Powell A.J."/>
            <person name="Barry K."/>
            <person name="Miller A.N."/>
            <person name="Grigoriev I.V."/>
            <person name="Debuchy R."/>
            <person name="Gladieux P."/>
            <person name="Hiltunen Thoren M."/>
            <person name="Johannesson H."/>
        </authorList>
    </citation>
    <scope>NUCLEOTIDE SEQUENCE [LARGE SCALE GENOMIC DNA]</scope>
    <source>
        <strain evidence="2">CBS 284.82</strain>
    </source>
</reference>
<organism evidence="1 2">
    <name type="scientific">Parachaetomium inaequale</name>
    <dbReference type="NCBI Taxonomy" id="2588326"/>
    <lineage>
        <taxon>Eukaryota</taxon>
        <taxon>Fungi</taxon>
        <taxon>Dikarya</taxon>
        <taxon>Ascomycota</taxon>
        <taxon>Pezizomycotina</taxon>
        <taxon>Sordariomycetes</taxon>
        <taxon>Sordariomycetidae</taxon>
        <taxon>Sordariales</taxon>
        <taxon>Chaetomiaceae</taxon>
        <taxon>Parachaetomium</taxon>
    </lineage>
</organism>
<protein>
    <submittedName>
        <fullName evidence="1">Uncharacterized protein</fullName>
    </submittedName>
</protein>
<proteinExistence type="predicted"/>
<name>A0AAN6PBT2_9PEZI</name>
<evidence type="ECO:0000313" key="2">
    <source>
        <dbReference type="Proteomes" id="UP001303115"/>
    </source>
</evidence>
<evidence type="ECO:0000313" key="1">
    <source>
        <dbReference type="EMBL" id="KAK4033908.1"/>
    </source>
</evidence>
<accession>A0AAN6PBT2</accession>
<dbReference type="AlphaFoldDB" id="A0AAN6PBT2"/>
<comment type="caution">
    <text evidence="1">The sequence shown here is derived from an EMBL/GenBank/DDBJ whole genome shotgun (WGS) entry which is preliminary data.</text>
</comment>
<dbReference type="EMBL" id="MU854503">
    <property type="protein sequence ID" value="KAK4033908.1"/>
    <property type="molecule type" value="Genomic_DNA"/>
</dbReference>
<feature type="non-terminal residue" evidence="1">
    <location>
        <position position="1"/>
    </location>
</feature>
<gene>
    <name evidence="1" type="ORF">C8A01DRAFT_19211</name>
</gene>
<sequence>KRAANTLKTETRSTLVILVRAYVNKLLLNREFDYHLGRLMHTNTDNNGRYTRYASRLRHLYIFSCYSTEGSYRLPGYAETPDSPFIPTSRPS</sequence>